<dbReference type="Proteomes" id="UP001454036">
    <property type="component" value="Unassembled WGS sequence"/>
</dbReference>
<comment type="caution">
    <text evidence="9">The sequence shown here is derived from an EMBL/GenBank/DDBJ whole genome shotgun (WGS) entry which is preliminary data.</text>
</comment>
<feature type="compositionally biased region" description="Polar residues" evidence="6">
    <location>
        <begin position="751"/>
        <end position="763"/>
    </location>
</feature>
<dbReference type="GO" id="GO:0034727">
    <property type="term" value="P:piecemeal microautophagy of the nucleus"/>
    <property type="evidence" value="ECO:0007669"/>
    <property type="project" value="TreeGrafter"/>
</dbReference>
<feature type="domain" description="Autophagy protein ATG17-like" evidence="7">
    <location>
        <begin position="145"/>
        <end position="484"/>
    </location>
</feature>
<dbReference type="GO" id="GO:0034517">
    <property type="term" value="P:ribophagy"/>
    <property type="evidence" value="ECO:0007669"/>
    <property type="project" value="TreeGrafter"/>
</dbReference>
<dbReference type="GO" id="GO:0015031">
    <property type="term" value="P:protein transport"/>
    <property type="evidence" value="ECO:0007669"/>
    <property type="project" value="UniProtKB-KW"/>
</dbReference>
<feature type="coiled-coil region" evidence="5">
    <location>
        <begin position="969"/>
        <end position="996"/>
    </location>
</feature>
<gene>
    <name evidence="9" type="ORF">LIER_10628</name>
</gene>
<reference evidence="9 10" key="1">
    <citation type="submission" date="2024-01" db="EMBL/GenBank/DDBJ databases">
        <title>The complete chloroplast genome sequence of Lithospermum erythrorhizon: insights into the phylogenetic relationship among Boraginaceae species and the maternal lineages of purple gromwells.</title>
        <authorList>
            <person name="Okada T."/>
            <person name="Watanabe K."/>
        </authorList>
    </citation>
    <scope>NUCLEOTIDE SEQUENCE [LARGE SCALE GENOMIC DNA]</scope>
</reference>
<evidence type="ECO:0000256" key="3">
    <source>
        <dbReference type="ARBA" id="ARBA00023006"/>
    </source>
</evidence>
<keyword evidence="10" id="KW-1185">Reference proteome</keyword>
<keyword evidence="2" id="KW-0653">Protein transport</keyword>
<feature type="coiled-coil region" evidence="5">
    <location>
        <begin position="820"/>
        <end position="882"/>
    </location>
</feature>
<keyword evidence="1" id="KW-0813">Transport</keyword>
<evidence type="ECO:0000313" key="9">
    <source>
        <dbReference type="EMBL" id="GAA0152047.1"/>
    </source>
</evidence>
<evidence type="ECO:0000259" key="7">
    <source>
        <dbReference type="Pfam" id="PF04108"/>
    </source>
</evidence>
<feature type="coiled-coil region" evidence="5">
    <location>
        <begin position="623"/>
        <end position="679"/>
    </location>
</feature>
<proteinExistence type="predicted"/>
<dbReference type="InterPro" id="IPR029071">
    <property type="entry name" value="Ubiquitin-like_domsf"/>
</dbReference>
<feature type="coiled-coil region" evidence="5">
    <location>
        <begin position="250"/>
        <end position="310"/>
    </location>
</feature>
<name>A0AAV3PJW7_LITER</name>
<protein>
    <submittedName>
        <fullName evidence="9">Scaffold/adaptor protein</fullName>
    </submittedName>
</protein>
<dbReference type="AlphaFoldDB" id="A0AAV3PJW7"/>
<dbReference type="EMBL" id="BAABME010001901">
    <property type="protein sequence ID" value="GAA0152047.1"/>
    <property type="molecule type" value="Genomic_DNA"/>
</dbReference>
<evidence type="ECO:0000259" key="8">
    <source>
        <dbReference type="Pfam" id="PF10377"/>
    </source>
</evidence>
<dbReference type="InterPro" id="IPR040040">
    <property type="entry name" value="ATG11"/>
</dbReference>
<dbReference type="GO" id="GO:1990316">
    <property type="term" value="C:Atg1/ULK1 kinase complex"/>
    <property type="evidence" value="ECO:0007669"/>
    <property type="project" value="TreeGrafter"/>
</dbReference>
<evidence type="ECO:0000256" key="2">
    <source>
        <dbReference type="ARBA" id="ARBA00022927"/>
    </source>
</evidence>
<feature type="domain" description="Autophagy-related protein 11 C-terminal" evidence="8">
    <location>
        <begin position="983"/>
        <end position="1120"/>
    </location>
</feature>
<dbReference type="GO" id="GO:0000045">
    <property type="term" value="P:autophagosome assembly"/>
    <property type="evidence" value="ECO:0007669"/>
    <property type="project" value="InterPro"/>
</dbReference>
<dbReference type="Gene3D" id="3.10.20.90">
    <property type="entry name" value="Phosphatidylinositol 3-kinase Catalytic Subunit, Chain A, domain 1"/>
    <property type="match status" value="1"/>
</dbReference>
<dbReference type="GO" id="GO:0061709">
    <property type="term" value="P:reticulophagy"/>
    <property type="evidence" value="ECO:0007669"/>
    <property type="project" value="TreeGrafter"/>
</dbReference>
<accession>A0AAV3PJW7</accession>
<feature type="region of interest" description="Disordered" evidence="6">
    <location>
        <begin position="540"/>
        <end position="562"/>
    </location>
</feature>
<evidence type="ECO:0000256" key="1">
    <source>
        <dbReference type="ARBA" id="ARBA00022448"/>
    </source>
</evidence>
<dbReference type="GO" id="GO:0034045">
    <property type="term" value="C:phagophore assembly site membrane"/>
    <property type="evidence" value="ECO:0007669"/>
    <property type="project" value="TreeGrafter"/>
</dbReference>
<dbReference type="SUPFAM" id="SSF54236">
    <property type="entry name" value="Ubiquitin-like"/>
    <property type="match status" value="1"/>
</dbReference>
<dbReference type="PANTHER" id="PTHR13222:SF1">
    <property type="entry name" value="RB1-INDUCIBLE COILED-COIL PROTEIN 1"/>
    <property type="match status" value="1"/>
</dbReference>
<dbReference type="GO" id="GO:0060090">
    <property type="term" value="F:molecular adaptor activity"/>
    <property type="evidence" value="ECO:0007669"/>
    <property type="project" value="TreeGrafter"/>
</dbReference>
<dbReference type="PANTHER" id="PTHR13222">
    <property type="entry name" value="RB1-INDUCIBLE COILED-COIL"/>
    <property type="match status" value="1"/>
</dbReference>
<keyword evidence="3" id="KW-0072">Autophagy</keyword>
<feature type="region of interest" description="Disordered" evidence="6">
    <location>
        <begin position="738"/>
        <end position="783"/>
    </location>
</feature>
<dbReference type="InterPro" id="IPR019460">
    <property type="entry name" value="Atg11_C"/>
</dbReference>
<evidence type="ECO:0000256" key="4">
    <source>
        <dbReference type="ARBA" id="ARBA00023054"/>
    </source>
</evidence>
<evidence type="ECO:0000256" key="6">
    <source>
        <dbReference type="SAM" id="MobiDB-lite"/>
    </source>
</evidence>
<sequence length="1133" mass="128388">MSSDVSEGVVQMGKLYVHVAENGHSIELDCDEDTLVEKVQKRLQSDTRIHFNEQLLLCLDMKLEPQQPLSVYKLPSNDREVFLFNKARMRTNSPPPAPELVEIIGIPDPPLTLPSHDPHPLDDATDPALKALPSYERQFRYHFQQGNAIYNRSLAMLEVCYKLFREQKVQERALEIARGNLDHFYRMINQNYKDFMNYYLQQRRSHSHLLMNFGRYIERLRSCKILPALQIPNRKCLLDFLKEEHLRKLVEDFNSSHKQFENKVSEFKQEFGDLERNAEHLFSSKASSLIKELEVTIKDHQRHINEQKSIMQALSKDVDTVKKLVDDCLSSELSSSLRPHDAVSALGPMYDGHDKSYLPKMQTCERSISELLRYSRDKKNEMNIFVHNYMQKMAYIQYTIKDVRFKFSVFQEALKRQSDQFENLKVVRGIGPAYRACLAEVVRRKSTMKLFMGMAGQLAERLATKREDEVKRREEFLKLHGLYIPRDVLASMGLYDTPSQCDVNIAPFDMNLLDIDVSDIDRYAPESLLGQSFRSEKQVTLKGSNSMSNDSNQSAETDGSSLDFHEKCDSVELLEGLEFVDIAGTSKIEVENARLKAELATKIAIICSMYPEFDSESVDDNKIDSFMKEAAEKTSEALRLKDEYEKHLHSLVKTKQMQCESYERRIQELEQRLADQHQQVLPTDEDVSNLSHAVAKTDGSASEISGTNVQILHAAHGVMSEVSCASSSLNVKEGIISGQERGRDGLDDNMSDSSGMLNSQLDSSMRDPHRDELHPCNKDKKDVSQEGEVALGNSSMAVSISHPHASCSETAAESELELKVLELQSAYTEKSNQLNDAENKLEVLTEETARLGRELEVSRKLLDESQMNCAHLENCLHEAREEAQTHLCAADRRASEYGALRASVVKMRGLFERLRNSISSGTVAGLAESLRALAQSLAASTNEMEDGAAEFRECVHVLAEKVGILSRNRAELLERFSKAEKELEEKKELVTTLFRKHQHEKQTNKERISFGRLEVHEIAAFVLNSSGHYEAVNRNCPYYYLSAESVALFADHLPNRPSYIIGRIVHIERQIVKSPPSMPARTEHLLTSDAGKSPLTLTPGSTTNPYGLPVGCEYFIVTVAMLPDTTIHSSPTS</sequence>
<dbReference type="Pfam" id="PF04108">
    <property type="entry name" value="ATG17_like"/>
    <property type="match status" value="1"/>
</dbReference>
<dbReference type="InterPro" id="IPR045326">
    <property type="entry name" value="ATG17-like_dom"/>
</dbReference>
<organism evidence="9 10">
    <name type="scientific">Lithospermum erythrorhizon</name>
    <name type="common">Purple gromwell</name>
    <name type="synonym">Lithospermum officinale var. erythrorhizon</name>
    <dbReference type="NCBI Taxonomy" id="34254"/>
    <lineage>
        <taxon>Eukaryota</taxon>
        <taxon>Viridiplantae</taxon>
        <taxon>Streptophyta</taxon>
        <taxon>Embryophyta</taxon>
        <taxon>Tracheophyta</taxon>
        <taxon>Spermatophyta</taxon>
        <taxon>Magnoliopsida</taxon>
        <taxon>eudicotyledons</taxon>
        <taxon>Gunneridae</taxon>
        <taxon>Pentapetalae</taxon>
        <taxon>asterids</taxon>
        <taxon>lamiids</taxon>
        <taxon>Boraginales</taxon>
        <taxon>Boraginaceae</taxon>
        <taxon>Boraginoideae</taxon>
        <taxon>Lithospermeae</taxon>
        <taxon>Lithospermum</taxon>
    </lineage>
</organism>
<dbReference type="GO" id="GO:0019901">
    <property type="term" value="F:protein kinase binding"/>
    <property type="evidence" value="ECO:0007669"/>
    <property type="project" value="TreeGrafter"/>
</dbReference>
<dbReference type="Pfam" id="PF10377">
    <property type="entry name" value="ATG11"/>
    <property type="match status" value="1"/>
</dbReference>
<evidence type="ECO:0000256" key="5">
    <source>
        <dbReference type="SAM" id="Coils"/>
    </source>
</evidence>
<keyword evidence="4 5" id="KW-0175">Coiled coil</keyword>
<feature type="compositionally biased region" description="Polar residues" evidence="6">
    <location>
        <begin position="541"/>
        <end position="560"/>
    </location>
</feature>
<dbReference type="GO" id="GO:0000422">
    <property type="term" value="P:autophagy of mitochondrion"/>
    <property type="evidence" value="ECO:0007669"/>
    <property type="project" value="TreeGrafter"/>
</dbReference>
<evidence type="ECO:0000313" key="10">
    <source>
        <dbReference type="Proteomes" id="UP001454036"/>
    </source>
</evidence>
<feature type="compositionally biased region" description="Basic and acidic residues" evidence="6">
    <location>
        <begin position="764"/>
        <end position="783"/>
    </location>
</feature>